<protein>
    <submittedName>
        <fullName evidence="1">Type VI secretion system tube protein Hcp</fullName>
    </submittedName>
</protein>
<evidence type="ECO:0000313" key="1">
    <source>
        <dbReference type="EMBL" id="TBM23067.1"/>
    </source>
</evidence>
<dbReference type="Pfam" id="PF05638">
    <property type="entry name" value="T6SS_HCP"/>
    <property type="match status" value="1"/>
</dbReference>
<dbReference type="PANTHER" id="PTHR36152">
    <property type="entry name" value="CYTOPLASMIC PROTEIN-RELATED"/>
    <property type="match status" value="1"/>
</dbReference>
<dbReference type="Proteomes" id="UP000293380">
    <property type="component" value="Unassembled WGS sequence"/>
</dbReference>
<accession>A0A4Q9EIN9</accession>
<name>A0A4Q9EIN9_9GAMM</name>
<dbReference type="InterPro" id="IPR008514">
    <property type="entry name" value="T6SS_Hcp"/>
</dbReference>
<organism evidence="1 2">
    <name type="scientific">Hafnia paralvei</name>
    <dbReference type="NCBI Taxonomy" id="546367"/>
    <lineage>
        <taxon>Bacteria</taxon>
        <taxon>Pseudomonadati</taxon>
        <taxon>Pseudomonadota</taxon>
        <taxon>Gammaproteobacteria</taxon>
        <taxon>Enterobacterales</taxon>
        <taxon>Hafniaceae</taxon>
        <taxon>Hafnia</taxon>
    </lineage>
</organism>
<dbReference type="Gene3D" id="2.30.110.20">
    <property type="entry name" value="Hcp1-like"/>
    <property type="match status" value="1"/>
</dbReference>
<dbReference type="EMBL" id="SITD01000064">
    <property type="protein sequence ID" value="TBM23067.1"/>
    <property type="molecule type" value="Genomic_DNA"/>
</dbReference>
<dbReference type="PANTHER" id="PTHR36152:SF1">
    <property type="entry name" value="UBIQUITIN-LIKE DOMAIN-CONTAINING PROTEIN"/>
    <property type="match status" value="1"/>
</dbReference>
<dbReference type="RefSeq" id="WP_004091465.1">
    <property type="nucleotide sequence ID" value="NZ_CP186712.1"/>
</dbReference>
<sequence length="164" mass="17903">MAQAATIFMQIDGVKGTVSDKQYKDWIAIEHINQGVFSSVNIDNGSGQLNSDGVNFEHISFSKDMDSTSTQISNMVALGTNVKKIIVAFAVKTDDKNHEMVRWTYTDCIFNGYSISVQNTSGNPSESISFAFSSVSFETNTVEPGGKVSKQGPVGWNLLENTKM</sequence>
<comment type="caution">
    <text evidence="1">The sequence shown here is derived from an EMBL/GenBank/DDBJ whole genome shotgun (WGS) entry which is preliminary data.</text>
</comment>
<evidence type="ECO:0000313" key="2">
    <source>
        <dbReference type="Proteomes" id="UP000293380"/>
    </source>
</evidence>
<gene>
    <name evidence="1" type="ORF">EYY89_18345</name>
</gene>
<reference evidence="1 2" key="1">
    <citation type="submission" date="2019-02" db="EMBL/GenBank/DDBJ databases">
        <title>Comparative genomic analysis of the Hafnia genus genomes.</title>
        <authorList>
            <person name="Zhiqiu Y."/>
            <person name="Chao Y."/>
            <person name="Yuhui D."/>
            <person name="Di H."/>
            <person name="Bin L."/>
        </authorList>
    </citation>
    <scope>NUCLEOTIDE SEQUENCE [LARGE SCALE GENOMIC DNA]</scope>
    <source>
        <strain evidence="1 2">PCM_1194</strain>
    </source>
</reference>
<dbReference type="InterPro" id="IPR036624">
    <property type="entry name" value="Hcp1-lik_sf"/>
</dbReference>
<dbReference type="AlphaFoldDB" id="A0A4Q9EIN9"/>
<dbReference type="SUPFAM" id="SSF141452">
    <property type="entry name" value="Hcp1-like"/>
    <property type="match status" value="1"/>
</dbReference>
<proteinExistence type="predicted"/>
<dbReference type="InterPro" id="IPR053165">
    <property type="entry name" value="HSI-I_assembly_Hcp1"/>
</dbReference>